<protein>
    <recommendedName>
        <fullName evidence="3">HTH cro/C1-type domain-containing protein</fullName>
    </recommendedName>
</protein>
<evidence type="ECO:0000313" key="1">
    <source>
        <dbReference type="EMBL" id="KOS05044.1"/>
    </source>
</evidence>
<evidence type="ECO:0000313" key="2">
    <source>
        <dbReference type="Proteomes" id="UP000037755"/>
    </source>
</evidence>
<dbReference type="SUPFAM" id="SSF47413">
    <property type="entry name" value="lambda repressor-like DNA-binding domains"/>
    <property type="match status" value="1"/>
</dbReference>
<dbReference type="RefSeq" id="WP_054406104.1">
    <property type="nucleotide sequence ID" value="NZ_FOYA01000006.1"/>
</dbReference>
<dbReference type="EMBL" id="LIYD01000005">
    <property type="protein sequence ID" value="KOS05044.1"/>
    <property type="molecule type" value="Genomic_DNA"/>
</dbReference>
<reference evidence="1 2" key="1">
    <citation type="submission" date="2015-08" db="EMBL/GenBank/DDBJ databases">
        <title>Whole genome sequence of Flavobacterium akiainvivens IK-1T, from decaying Wikstroemia oahuensis, an endemic Hawaiian shrub.</title>
        <authorList>
            <person name="Wan X."/>
            <person name="Hou S."/>
            <person name="Saito J."/>
            <person name="Donachie S."/>
        </authorList>
    </citation>
    <scope>NUCLEOTIDE SEQUENCE [LARGE SCALE GENOMIC DNA]</scope>
    <source>
        <strain evidence="1 2">IK-1</strain>
    </source>
</reference>
<proteinExistence type="predicted"/>
<dbReference type="CDD" id="cd00093">
    <property type="entry name" value="HTH_XRE"/>
    <property type="match status" value="1"/>
</dbReference>
<dbReference type="STRING" id="1202724.AM493_02590"/>
<dbReference type="InterPro" id="IPR010982">
    <property type="entry name" value="Lambda_DNA-bd_dom_sf"/>
</dbReference>
<sequence length="76" mass="8710">MADRKKEIPPVVIQVGERIKEIIEEKELIFRNVANDCNMDVEALRRYVWGKQIMGIDKLALIANALGIEVGELFKK</sequence>
<gene>
    <name evidence="1" type="ORF">AM493_02590</name>
</gene>
<dbReference type="GO" id="GO:0003677">
    <property type="term" value="F:DNA binding"/>
    <property type="evidence" value="ECO:0007669"/>
    <property type="project" value="InterPro"/>
</dbReference>
<evidence type="ECO:0008006" key="3">
    <source>
        <dbReference type="Google" id="ProtNLM"/>
    </source>
</evidence>
<dbReference type="AlphaFoldDB" id="A0A0M8MB79"/>
<dbReference type="PATRIC" id="fig|1202724.3.peg.531"/>
<dbReference type="Gene3D" id="1.10.260.40">
    <property type="entry name" value="lambda repressor-like DNA-binding domains"/>
    <property type="match status" value="1"/>
</dbReference>
<dbReference type="OrthoDB" id="1366528at2"/>
<keyword evidence="2" id="KW-1185">Reference proteome</keyword>
<comment type="caution">
    <text evidence="1">The sequence shown here is derived from an EMBL/GenBank/DDBJ whole genome shotgun (WGS) entry which is preliminary data.</text>
</comment>
<organism evidence="1 2">
    <name type="scientific">Flavobacterium akiainvivens</name>
    <dbReference type="NCBI Taxonomy" id="1202724"/>
    <lineage>
        <taxon>Bacteria</taxon>
        <taxon>Pseudomonadati</taxon>
        <taxon>Bacteroidota</taxon>
        <taxon>Flavobacteriia</taxon>
        <taxon>Flavobacteriales</taxon>
        <taxon>Flavobacteriaceae</taxon>
        <taxon>Flavobacterium</taxon>
    </lineage>
</organism>
<name>A0A0M8MB79_9FLAO</name>
<accession>A0A0M8MB79</accession>
<dbReference type="Proteomes" id="UP000037755">
    <property type="component" value="Unassembled WGS sequence"/>
</dbReference>
<dbReference type="InterPro" id="IPR001387">
    <property type="entry name" value="Cro/C1-type_HTH"/>
</dbReference>